<protein>
    <submittedName>
        <fullName evidence="1">Uncharacterized protein</fullName>
    </submittedName>
</protein>
<reference evidence="1 2" key="1">
    <citation type="journal article" date="2014" name="Int. J. Syst. Evol. Microbiol.">
        <title>Draft Genome Sequence of Corynebacterium ulcerans FRC58, Isolated from the Bronchitic Aspiration of a Patient in France.</title>
        <authorList>
            <person name="Silva Ado S."/>
            <person name="Barauna R.A."/>
            <person name="de Sa P.C."/>
            <person name="das Gracas D.A."/>
            <person name="Carneiro A.R."/>
            <person name="Thouvenin M."/>
            <person name="Azevedo V."/>
            <person name="Badell E."/>
            <person name="Guiso N."/>
            <person name="da Silva A.L."/>
            <person name="Ramos R.T."/>
        </authorList>
    </citation>
    <scope>NUCLEOTIDE SEQUENCE [LARGE SCALE GENOMIC DNA]</scope>
    <source>
        <strain evidence="1 2">FRC58</strain>
    </source>
</reference>
<evidence type="ECO:0000313" key="2">
    <source>
        <dbReference type="Proteomes" id="UP000036185"/>
    </source>
</evidence>
<name>A0ABM5U144_CORUL</name>
<proteinExistence type="predicted"/>
<organism evidence="1 2">
    <name type="scientific">Corynebacterium ulcerans FRC58</name>
    <dbReference type="NCBI Taxonomy" id="1408268"/>
    <lineage>
        <taxon>Bacteria</taxon>
        <taxon>Bacillati</taxon>
        <taxon>Actinomycetota</taxon>
        <taxon>Actinomycetes</taxon>
        <taxon>Mycobacteriales</taxon>
        <taxon>Corynebacteriaceae</taxon>
        <taxon>Corynebacterium</taxon>
    </lineage>
</organism>
<evidence type="ECO:0000313" key="1">
    <source>
        <dbReference type="EMBL" id="AKN77173.1"/>
    </source>
</evidence>
<keyword evidence="2" id="KW-1185">Reference proteome</keyword>
<dbReference type="Proteomes" id="UP000036185">
    <property type="component" value="Chromosome"/>
</dbReference>
<gene>
    <name evidence="1" type="ORF">CulFRC58_1319</name>
</gene>
<sequence length="52" mass="6080">MWNAWLARKTGSVGKQSCSKRTVIFWVTTDSHAGKYRLSTVVMHTNIWQQWP</sequence>
<dbReference type="EMBL" id="CP011913">
    <property type="protein sequence ID" value="AKN77173.1"/>
    <property type="molecule type" value="Genomic_DNA"/>
</dbReference>
<accession>A0ABM5U144</accession>